<dbReference type="Pfam" id="PF02557">
    <property type="entry name" value="VanY"/>
    <property type="match status" value="1"/>
</dbReference>
<dbReference type="GO" id="GO:0004180">
    <property type="term" value="F:carboxypeptidase activity"/>
    <property type="evidence" value="ECO:0007669"/>
    <property type="project" value="UniProtKB-KW"/>
</dbReference>
<proteinExistence type="predicted"/>
<keyword evidence="2" id="KW-0121">Carboxypeptidase</keyword>
<dbReference type="AlphaFoldDB" id="A0A432WXK3"/>
<name>A0A432WXK3_9GAMM</name>
<dbReference type="Proteomes" id="UP000286934">
    <property type="component" value="Unassembled WGS sequence"/>
</dbReference>
<feature type="domain" description="D-alanyl-D-alanine carboxypeptidase-like core" evidence="1">
    <location>
        <begin position="37"/>
        <end position="181"/>
    </location>
</feature>
<evidence type="ECO:0000313" key="3">
    <source>
        <dbReference type="Proteomes" id="UP000286934"/>
    </source>
</evidence>
<dbReference type="InterPro" id="IPR009045">
    <property type="entry name" value="Zn_M74/Hedgehog-like"/>
</dbReference>
<evidence type="ECO:0000313" key="2">
    <source>
        <dbReference type="EMBL" id="RUO38514.1"/>
    </source>
</evidence>
<dbReference type="InterPro" id="IPR003709">
    <property type="entry name" value="VanY-like_core_dom"/>
</dbReference>
<dbReference type="CDD" id="cd14847">
    <property type="entry name" value="DD-carboxypeptidase_like"/>
    <property type="match status" value="1"/>
</dbReference>
<dbReference type="PANTHER" id="PTHR34385:SF1">
    <property type="entry name" value="PEPTIDOGLYCAN L-ALANYL-D-GLUTAMATE ENDOPEPTIDASE CWLK"/>
    <property type="match status" value="1"/>
</dbReference>
<keyword evidence="3" id="KW-1185">Reference proteome</keyword>
<dbReference type="OrthoDB" id="9792074at2"/>
<sequence>MSNSSLEHAIAAIRSAQLIGATEEHVVAVPTADSDKIKLQPIVVEAYSRLRDEAKRAGFELEIASGFRDFQRQQGIWTKKLAASNESERALEQILHWSAFPGTSRHHWGTDFDFFDAREFPPHKDTDKKLQLVANEYNLGGPCYQLYQWLREHAAQFGFYWPYKGRGNGVAAEPWHLSYAPLAVHYQALWQRAEQEDYLRTFIREQNLVGFSLVESRLNNIIQRYSLQVETPPPEATQ</sequence>
<accession>A0A432WXK3</accession>
<evidence type="ECO:0000259" key="1">
    <source>
        <dbReference type="Pfam" id="PF02557"/>
    </source>
</evidence>
<organism evidence="2 3">
    <name type="scientific">Aliidiomarina shirensis</name>
    <dbReference type="NCBI Taxonomy" id="1048642"/>
    <lineage>
        <taxon>Bacteria</taxon>
        <taxon>Pseudomonadati</taxon>
        <taxon>Pseudomonadota</taxon>
        <taxon>Gammaproteobacteria</taxon>
        <taxon>Alteromonadales</taxon>
        <taxon>Idiomarinaceae</taxon>
        <taxon>Aliidiomarina</taxon>
    </lineage>
</organism>
<protein>
    <submittedName>
        <fullName evidence="2">D-alanyl-D-alanine carboxypeptidase</fullName>
    </submittedName>
</protein>
<dbReference type="GO" id="GO:0006508">
    <property type="term" value="P:proteolysis"/>
    <property type="evidence" value="ECO:0007669"/>
    <property type="project" value="InterPro"/>
</dbReference>
<keyword evidence="2" id="KW-0378">Hydrolase</keyword>
<reference evidence="3" key="1">
    <citation type="journal article" date="2018" name="Front. Microbiol.">
        <title>Genome-Based Analysis Reveals the Taxonomy and Diversity of the Family Idiomarinaceae.</title>
        <authorList>
            <person name="Liu Y."/>
            <person name="Lai Q."/>
            <person name="Shao Z."/>
        </authorList>
    </citation>
    <scope>NUCLEOTIDE SEQUENCE [LARGE SCALE GENOMIC DNA]</scope>
    <source>
        <strain evidence="3">AIS</strain>
    </source>
</reference>
<dbReference type="RefSeq" id="WP_126805732.1">
    <property type="nucleotide sequence ID" value="NZ_PIPP01000001.1"/>
</dbReference>
<dbReference type="InterPro" id="IPR052179">
    <property type="entry name" value="DD-CPase-like"/>
</dbReference>
<dbReference type="SUPFAM" id="SSF55166">
    <property type="entry name" value="Hedgehog/DD-peptidase"/>
    <property type="match status" value="1"/>
</dbReference>
<dbReference type="Gene3D" id="3.30.1380.10">
    <property type="match status" value="1"/>
</dbReference>
<comment type="caution">
    <text evidence="2">The sequence shown here is derived from an EMBL/GenBank/DDBJ whole genome shotgun (WGS) entry which is preliminary data.</text>
</comment>
<dbReference type="PANTHER" id="PTHR34385">
    <property type="entry name" value="D-ALANYL-D-ALANINE CARBOXYPEPTIDASE"/>
    <property type="match status" value="1"/>
</dbReference>
<dbReference type="EMBL" id="PIPP01000001">
    <property type="protein sequence ID" value="RUO38514.1"/>
    <property type="molecule type" value="Genomic_DNA"/>
</dbReference>
<gene>
    <name evidence="2" type="ORF">CWE13_02410</name>
</gene>
<keyword evidence="2" id="KW-0645">Protease</keyword>